<evidence type="ECO:0000313" key="1">
    <source>
        <dbReference type="EMBL" id="QDP42793.1"/>
    </source>
</evidence>
<keyword evidence="3" id="KW-1185">Reference proteome</keyword>
<accession>A0A516KMG9</accession>
<gene>
    <name evidence="1" type="ORF">Goe8_c00090</name>
    <name evidence="2" type="ORF">Goe8_c02470</name>
</gene>
<dbReference type="EMBL" id="MN043729">
    <property type="protein sequence ID" value="QDP42793.1"/>
    <property type="molecule type" value="Genomic_DNA"/>
</dbReference>
<protein>
    <submittedName>
        <fullName evidence="1">Uncharacterized protein</fullName>
    </submittedName>
</protein>
<dbReference type="Proteomes" id="UP000317800">
    <property type="component" value="Segment"/>
</dbReference>
<reference evidence="1 3" key="1">
    <citation type="submission" date="2019-06" db="EMBL/GenBank/DDBJ databases">
        <authorList>
            <person name="Hertel R."/>
        </authorList>
    </citation>
    <scope>NUCLEOTIDE SEQUENCE [LARGE SCALE GENOMIC DNA]</scope>
</reference>
<sequence length="118" mass="13818">MTNLIAKVTFEKSAEMDNYEKGCHGGINVVAVDEFSFSFTDKKDLLEKLADWTANRFDVDVKSFLKHVENECENNRFDYAQPEDEIGDYMDITEDNPDGYYAMYMFWVTVTQEINYTF</sequence>
<dbReference type="EMBL" id="MN043729">
    <property type="protein sequence ID" value="QDP43020.1"/>
    <property type="molecule type" value="Genomic_DNA"/>
</dbReference>
<evidence type="ECO:0000313" key="3">
    <source>
        <dbReference type="Proteomes" id="UP000317800"/>
    </source>
</evidence>
<organism evidence="1 3">
    <name type="scientific">Bacillus phage vB_BmeM-Goe8</name>
    <dbReference type="NCBI Taxonomy" id="2593638"/>
    <lineage>
        <taxon>Viruses</taxon>
        <taxon>Duplodnaviria</taxon>
        <taxon>Heunggongvirae</taxon>
        <taxon>Uroviricota</taxon>
        <taxon>Caudoviricetes</taxon>
        <taxon>Herelleviridae</taxon>
        <taxon>Bastillevirinae</taxon>
        <taxon>Goettingenvirus</taxon>
        <taxon>Goettingenvirus goe8</taxon>
    </lineage>
</organism>
<evidence type="ECO:0000313" key="2">
    <source>
        <dbReference type="EMBL" id="QDP43020.1"/>
    </source>
</evidence>
<proteinExistence type="predicted"/>
<name>A0A516KMG9_9CAUD</name>